<organism evidence="6 7">
    <name type="scientific">Christiangramia forsetii</name>
    <dbReference type="NCBI Taxonomy" id="411153"/>
    <lineage>
        <taxon>Bacteria</taxon>
        <taxon>Pseudomonadati</taxon>
        <taxon>Bacteroidota</taxon>
        <taxon>Flavobacteriia</taxon>
        <taxon>Flavobacteriales</taxon>
        <taxon>Flavobacteriaceae</taxon>
        <taxon>Christiangramia</taxon>
    </lineage>
</organism>
<dbReference type="PANTHER" id="PTHR43630">
    <property type="entry name" value="POLY-BETA-1,6-N-ACETYL-D-GLUCOSAMINE SYNTHASE"/>
    <property type="match status" value="1"/>
</dbReference>
<feature type="transmembrane region" description="Helical" evidence="4">
    <location>
        <begin position="316"/>
        <end position="333"/>
    </location>
</feature>
<evidence type="ECO:0000256" key="1">
    <source>
        <dbReference type="ARBA" id="ARBA00006739"/>
    </source>
</evidence>
<dbReference type="InterPro" id="IPR001173">
    <property type="entry name" value="Glyco_trans_2-like"/>
</dbReference>
<proteinExistence type="inferred from homology"/>
<evidence type="ECO:0000256" key="3">
    <source>
        <dbReference type="ARBA" id="ARBA00022679"/>
    </source>
</evidence>
<keyword evidence="7" id="KW-1185">Reference proteome</keyword>
<keyword evidence="4" id="KW-1133">Transmembrane helix</keyword>
<comment type="similarity">
    <text evidence="1">Belongs to the glycosyltransferase 2 family.</text>
</comment>
<feature type="domain" description="Glycosyltransferase 2-like" evidence="5">
    <location>
        <begin position="43"/>
        <end position="174"/>
    </location>
</feature>
<dbReference type="RefSeq" id="WP_011708001.1">
    <property type="nucleotide sequence ID" value="NZ_BMIX01000003.1"/>
</dbReference>
<dbReference type="CDD" id="cd04192">
    <property type="entry name" value="GT_2_like_e"/>
    <property type="match status" value="1"/>
</dbReference>
<evidence type="ECO:0000256" key="4">
    <source>
        <dbReference type="SAM" id="Phobius"/>
    </source>
</evidence>
<feature type="transmembrane region" description="Helical" evidence="4">
    <location>
        <begin position="353"/>
        <end position="371"/>
    </location>
</feature>
<keyword evidence="2" id="KW-0328">Glycosyltransferase</keyword>
<evidence type="ECO:0000259" key="5">
    <source>
        <dbReference type="Pfam" id="PF00535"/>
    </source>
</evidence>
<dbReference type="Pfam" id="PF00535">
    <property type="entry name" value="Glycos_transf_2"/>
    <property type="match status" value="1"/>
</dbReference>
<keyword evidence="3 6" id="KW-0808">Transferase</keyword>
<dbReference type="EMBL" id="BMIX01000003">
    <property type="protein sequence ID" value="GGG36862.1"/>
    <property type="molecule type" value="Genomic_DNA"/>
</dbReference>
<evidence type="ECO:0000313" key="7">
    <source>
        <dbReference type="Proteomes" id="UP000605733"/>
    </source>
</evidence>
<dbReference type="Proteomes" id="UP000605733">
    <property type="component" value="Unassembled WGS sequence"/>
</dbReference>
<evidence type="ECO:0000313" key="6">
    <source>
        <dbReference type="EMBL" id="GGG36862.1"/>
    </source>
</evidence>
<comment type="caution">
    <text evidence="6">The sequence shown here is derived from an EMBL/GenBank/DDBJ whole genome shotgun (WGS) entry which is preliminary data.</text>
</comment>
<feature type="transmembrane region" description="Helical" evidence="4">
    <location>
        <begin position="288"/>
        <end position="309"/>
    </location>
</feature>
<accession>A0ABQ1WLR8</accession>
<reference evidence="7" key="1">
    <citation type="journal article" date="2019" name="Int. J. Syst. Evol. Microbiol.">
        <title>The Global Catalogue of Microorganisms (GCM) 10K type strain sequencing project: providing services to taxonomists for standard genome sequencing and annotation.</title>
        <authorList>
            <consortium name="The Broad Institute Genomics Platform"/>
            <consortium name="The Broad Institute Genome Sequencing Center for Infectious Disease"/>
            <person name="Wu L."/>
            <person name="Ma J."/>
        </authorList>
    </citation>
    <scope>NUCLEOTIDE SEQUENCE [LARGE SCALE GENOMIC DNA]</scope>
    <source>
        <strain evidence="7">CGMCC 1.15422</strain>
    </source>
</reference>
<dbReference type="PANTHER" id="PTHR43630:SF1">
    <property type="entry name" value="POLY-BETA-1,6-N-ACETYL-D-GLUCOSAMINE SYNTHASE"/>
    <property type="match status" value="1"/>
</dbReference>
<dbReference type="SUPFAM" id="SSF53448">
    <property type="entry name" value="Nucleotide-diphospho-sugar transferases"/>
    <property type="match status" value="1"/>
</dbReference>
<dbReference type="GO" id="GO:0016740">
    <property type="term" value="F:transferase activity"/>
    <property type="evidence" value="ECO:0007669"/>
    <property type="project" value="UniProtKB-KW"/>
</dbReference>
<gene>
    <name evidence="6" type="ORF">GCM10011532_20700</name>
</gene>
<keyword evidence="4" id="KW-0812">Transmembrane</keyword>
<protein>
    <submittedName>
        <fullName evidence="6">Glycosyl transferase</fullName>
    </submittedName>
</protein>
<sequence>MLLLIFFALITAAYLGLVVAFIFGWNKVPEFRLTGMASENTFSIIIPYRNEAENLPRLFKSLSNLNYPSRKFEIILVNDASRDDSKILAESFQNDFQELNIQLLENSRKTNSPKKDAIKTAIEISRFDYIVTTDADCVVQSKWLQFFDESIQLSNPKMIAGPVGFIQQPGIKKPYFQNFEEMDFMSLQASTVGSFGIEKAFMCNAANMCYEKETFFKEAGFDENESIASGDDVFLLQNLRKKGVKVSYIKSKEAAVFTNYQKSLKDLLNQRIRWAAKTSSYSSVFAKFTAVVVFLMNLSLIVFTGLAFLKLIPYQFLMLVFLLKFNADFILIYKSAKFMNRENLMRHYLWCSMVYPFFTVFVAGLSVFKGYEWKGRRFRK</sequence>
<keyword evidence="4" id="KW-0472">Membrane</keyword>
<dbReference type="Gene3D" id="3.90.550.10">
    <property type="entry name" value="Spore Coat Polysaccharide Biosynthesis Protein SpsA, Chain A"/>
    <property type="match status" value="1"/>
</dbReference>
<evidence type="ECO:0000256" key="2">
    <source>
        <dbReference type="ARBA" id="ARBA00022676"/>
    </source>
</evidence>
<dbReference type="InterPro" id="IPR029044">
    <property type="entry name" value="Nucleotide-diphossugar_trans"/>
</dbReference>
<name>A0ABQ1WLR8_9FLAO</name>